<evidence type="ECO:0000313" key="3">
    <source>
        <dbReference type="Proteomes" id="UP000027284"/>
    </source>
</evidence>
<dbReference type="RefSeq" id="WP_038046643.1">
    <property type="nucleotide sequence ID" value="NZ_JMFG01000004.1"/>
</dbReference>
<evidence type="ECO:0000259" key="1">
    <source>
        <dbReference type="Pfam" id="PF08242"/>
    </source>
</evidence>
<dbReference type="EMBL" id="JMFG01000004">
    <property type="protein sequence ID" value="KDA54762.1"/>
    <property type="molecule type" value="Genomic_DNA"/>
</dbReference>
<dbReference type="CDD" id="cd02440">
    <property type="entry name" value="AdoMet_MTases"/>
    <property type="match status" value="1"/>
</dbReference>
<dbReference type="OrthoDB" id="9760689at2"/>
<keyword evidence="3" id="KW-1185">Reference proteome</keyword>
<sequence length="383" mass="41404">MSKLPQPIPRQALRDLLPDVPETVFSEEFTRACEVLDAFVGDCLRFLVHELSLGGFAGTAEDFARLRRHSPHGLALSRWLFDCLRLYGLAEEQDGIVHVPAIVPRVDLEAAFAAAVAASPQAEPAMAVQKLATQALPDVLAGKTTGEEALFSLSQLDLWFSYFSNRNIHYAPTNALAALALARAVGPQARLLELGGGGGSAAEAALIALWDAGKPPALYVFTEVHPAFLRRGSRLVRQLLPEGCQLEARPYDIELAPEEQGLPGVLFDAVFAVNVLHLASDVVLALQRLRTLLAPGGALVLGELMRPSFQAPVHLELPFLLLKSYQQAKNQDGIRSRPGFLCQQGWQNALRAAGFGDAMVLPATLDRCLALYPGFYCAALVAR</sequence>
<dbReference type="Gene3D" id="3.40.50.150">
    <property type="entry name" value="Vaccinia Virus protein VP39"/>
    <property type="match status" value="1"/>
</dbReference>
<proteinExistence type="predicted"/>
<dbReference type="Proteomes" id="UP000027284">
    <property type="component" value="Unassembled WGS sequence"/>
</dbReference>
<comment type="caution">
    <text evidence="2">The sequence shown here is derived from an EMBL/GenBank/DDBJ whole genome shotgun (WGS) entry which is preliminary data.</text>
</comment>
<feature type="domain" description="Methyltransferase type 12" evidence="1">
    <location>
        <begin position="192"/>
        <end position="299"/>
    </location>
</feature>
<name>A0A062XQ66_9BACT</name>
<evidence type="ECO:0000313" key="2">
    <source>
        <dbReference type="EMBL" id="KDA54762.1"/>
    </source>
</evidence>
<dbReference type="InterPro" id="IPR029063">
    <property type="entry name" value="SAM-dependent_MTases_sf"/>
</dbReference>
<gene>
    <name evidence="2" type="ORF">EG19_08920</name>
</gene>
<dbReference type="STRING" id="1312852.EG19_08920"/>
<organism evidence="2 3">
    <name type="scientific">Thermoanaerobaculum aquaticum</name>
    <dbReference type="NCBI Taxonomy" id="1312852"/>
    <lineage>
        <taxon>Bacteria</taxon>
        <taxon>Pseudomonadati</taxon>
        <taxon>Acidobacteriota</taxon>
        <taxon>Thermoanaerobaculia</taxon>
        <taxon>Thermoanaerobaculales</taxon>
        <taxon>Thermoanaerobaculaceae</taxon>
        <taxon>Thermoanaerobaculum</taxon>
    </lineage>
</organism>
<protein>
    <recommendedName>
        <fullName evidence="1">Methyltransferase type 12 domain-containing protein</fullName>
    </recommendedName>
</protein>
<reference evidence="2 3" key="1">
    <citation type="submission" date="2014-04" db="EMBL/GenBank/DDBJ databases">
        <title>The Genome Sequence of Thermoanaerobaculum aquaticum MP-01, The First Cultivated Group 23 Acidobacterium.</title>
        <authorList>
            <person name="Stamps B.W."/>
            <person name="Losey N.A."/>
            <person name="Lawson P.A."/>
            <person name="Stevenson B.S."/>
        </authorList>
    </citation>
    <scope>NUCLEOTIDE SEQUENCE [LARGE SCALE GENOMIC DNA]</scope>
    <source>
        <strain evidence="2 3">MP-01</strain>
    </source>
</reference>
<dbReference type="Pfam" id="PF08242">
    <property type="entry name" value="Methyltransf_12"/>
    <property type="match status" value="1"/>
</dbReference>
<accession>A0A062XQ66</accession>
<dbReference type="AlphaFoldDB" id="A0A062XQ66"/>
<dbReference type="InterPro" id="IPR013217">
    <property type="entry name" value="Methyltransf_12"/>
</dbReference>
<dbReference type="SUPFAM" id="SSF53335">
    <property type="entry name" value="S-adenosyl-L-methionine-dependent methyltransferases"/>
    <property type="match status" value="1"/>
</dbReference>